<organism evidence="15 16">
    <name type="scientific">Aphis glycines</name>
    <name type="common">Soybean aphid</name>
    <dbReference type="NCBI Taxonomy" id="307491"/>
    <lineage>
        <taxon>Eukaryota</taxon>
        <taxon>Metazoa</taxon>
        <taxon>Ecdysozoa</taxon>
        <taxon>Arthropoda</taxon>
        <taxon>Hexapoda</taxon>
        <taxon>Insecta</taxon>
        <taxon>Pterygota</taxon>
        <taxon>Neoptera</taxon>
        <taxon>Paraneoptera</taxon>
        <taxon>Hemiptera</taxon>
        <taxon>Sternorrhyncha</taxon>
        <taxon>Aphidomorpha</taxon>
        <taxon>Aphidoidea</taxon>
        <taxon>Aphididae</taxon>
        <taxon>Aphidini</taxon>
        <taxon>Aphis</taxon>
        <taxon>Aphis</taxon>
    </lineage>
</organism>
<evidence type="ECO:0000313" key="16">
    <source>
        <dbReference type="Proteomes" id="UP000475862"/>
    </source>
</evidence>
<dbReference type="GO" id="GO:0016020">
    <property type="term" value="C:membrane"/>
    <property type="evidence" value="ECO:0007669"/>
    <property type="project" value="UniProtKB-SubCell"/>
</dbReference>
<comment type="catalytic activity">
    <reaction evidence="12">
        <text>1D-myo-inositol hexakisphosphate + H2O = 1D-myo-inositol 1,2,4,5,6-pentakisphosphate + phosphate</text>
        <dbReference type="Rhea" id="RHEA:16989"/>
        <dbReference type="ChEBI" id="CHEBI:15377"/>
        <dbReference type="ChEBI" id="CHEBI:43474"/>
        <dbReference type="ChEBI" id="CHEBI:57798"/>
        <dbReference type="ChEBI" id="CHEBI:58130"/>
        <dbReference type="EC" id="3.1.3.62"/>
    </reaction>
    <physiologicalReaction direction="left-to-right" evidence="12">
        <dbReference type="Rhea" id="RHEA:16990"/>
    </physiologicalReaction>
</comment>
<dbReference type="OrthoDB" id="6509975at2759"/>
<evidence type="ECO:0000256" key="3">
    <source>
        <dbReference type="ARBA" id="ARBA00012976"/>
    </source>
</evidence>
<evidence type="ECO:0000256" key="4">
    <source>
        <dbReference type="ARBA" id="ARBA00013040"/>
    </source>
</evidence>
<evidence type="ECO:0000256" key="6">
    <source>
        <dbReference type="ARBA" id="ARBA00022729"/>
    </source>
</evidence>
<dbReference type="PANTHER" id="PTHR20963:SF8">
    <property type="entry name" value="MULTIPLE INOSITOL POLYPHOSPHATE PHOSPHATASE 1"/>
    <property type="match status" value="1"/>
</dbReference>
<evidence type="ECO:0000256" key="7">
    <source>
        <dbReference type="ARBA" id="ARBA00022801"/>
    </source>
</evidence>
<reference evidence="15 16" key="1">
    <citation type="submission" date="2019-08" db="EMBL/GenBank/DDBJ databases">
        <title>The genome of the soybean aphid Biotype 1, its phylome, world population structure and adaptation to the North American continent.</title>
        <authorList>
            <person name="Giordano R."/>
            <person name="Donthu R.K."/>
            <person name="Hernandez A.G."/>
            <person name="Wright C.L."/>
            <person name="Zimin A.V."/>
        </authorList>
    </citation>
    <scope>NUCLEOTIDE SEQUENCE [LARGE SCALE GENOMIC DNA]</scope>
    <source>
        <tissue evidence="15">Whole aphids</tissue>
    </source>
</reference>
<dbReference type="PANTHER" id="PTHR20963">
    <property type="entry name" value="MULTIPLE INOSITOL POLYPHOSPHATE PHOSPHATASE-RELATED"/>
    <property type="match status" value="1"/>
</dbReference>
<dbReference type="GO" id="GO:0034417">
    <property type="term" value="F:bisphosphoglycerate 3-phosphatase activity"/>
    <property type="evidence" value="ECO:0007669"/>
    <property type="project" value="UniProtKB-EC"/>
</dbReference>
<dbReference type="GO" id="GO:0003993">
    <property type="term" value="F:acid phosphatase activity"/>
    <property type="evidence" value="ECO:0007669"/>
    <property type="project" value="TreeGrafter"/>
</dbReference>
<dbReference type="EC" id="3.1.3.80" evidence="3"/>
<dbReference type="Pfam" id="PF00328">
    <property type="entry name" value="His_Phos_2"/>
    <property type="match status" value="1"/>
</dbReference>
<accession>A0A6G0TPT6</accession>
<keyword evidence="8 14" id="KW-0472">Membrane</keyword>
<keyword evidence="6" id="KW-0732">Signal</keyword>
<gene>
    <name evidence="15" type="ORF">AGLY_006850</name>
</gene>
<evidence type="ECO:0000256" key="9">
    <source>
        <dbReference type="ARBA" id="ARBA00031642"/>
    </source>
</evidence>
<comment type="similarity">
    <text evidence="2">Belongs to the histidine acid phosphatase family. MINPP1 subfamily.</text>
</comment>
<evidence type="ECO:0000256" key="1">
    <source>
        <dbReference type="ARBA" id="ARBA00004370"/>
    </source>
</evidence>
<name>A0A6G0TPT6_APHGL</name>
<comment type="caution">
    <text evidence="15">The sequence shown here is derived from an EMBL/GenBank/DDBJ whole genome shotgun (WGS) entry which is preliminary data.</text>
</comment>
<dbReference type="EC" id="3.1.3.62" evidence="4"/>
<evidence type="ECO:0000256" key="11">
    <source>
        <dbReference type="ARBA" id="ARBA00043671"/>
    </source>
</evidence>
<keyword evidence="14" id="KW-0812">Transmembrane</keyword>
<dbReference type="AlphaFoldDB" id="A0A6G0TPT6"/>
<dbReference type="EMBL" id="VYZN01000020">
    <property type="protein sequence ID" value="KAE9536788.1"/>
    <property type="molecule type" value="Genomic_DNA"/>
</dbReference>
<evidence type="ECO:0000256" key="8">
    <source>
        <dbReference type="ARBA" id="ARBA00023136"/>
    </source>
</evidence>
<keyword evidence="14" id="KW-1133">Transmembrane helix</keyword>
<proteinExistence type="inferred from homology"/>
<evidence type="ECO:0000256" key="12">
    <source>
        <dbReference type="ARBA" id="ARBA00043691"/>
    </source>
</evidence>
<feature type="transmembrane region" description="Helical" evidence="14">
    <location>
        <begin position="36"/>
        <end position="57"/>
    </location>
</feature>
<evidence type="ECO:0000256" key="13">
    <source>
        <dbReference type="ARBA" id="ARBA00043832"/>
    </source>
</evidence>
<dbReference type="InterPro" id="IPR000560">
    <property type="entry name" value="His_Pase_clade-2"/>
</dbReference>
<comment type="catalytic activity">
    <reaction evidence="11">
        <text>1D-myo-inositol 1,2,4,5,6-pentakisphosphate + H2O = 1D-myo-inositol 1,2,5,6-tetrakisphosphate + phosphate</text>
        <dbReference type="Rhea" id="RHEA:77115"/>
        <dbReference type="ChEBI" id="CHEBI:15377"/>
        <dbReference type="ChEBI" id="CHEBI:43474"/>
        <dbReference type="ChEBI" id="CHEBI:57798"/>
        <dbReference type="ChEBI" id="CHEBI:195535"/>
        <dbReference type="EC" id="3.1.3.62"/>
    </reaction>
    <physiologicalReaction direction="left-to-right" evidence="11">
        <dbReference type="Rhea" id="RHEA:77116"/>
    </physiologicalReaction>
</comment>
<comment type="subcellular location">
    <subcellularLocation>
        <location evidence="1">Membrane</location>
    </subcellularLocation>
</comment>
<sequence>MNRVRKETVHINLTRVYFYVLYKCTTSKFSFSRIHFVLLALIANLLVSELKMSFLLFSVMSRIYFKMKFTVITLLLLIFNYAKCESDKCFYYDDHPFPFFASKTAYNYVSAKQNYTQPNCKTLQLWMLSRHGTRHPGRDTIHKILNLNEYKNNLTNNSSLCKEDFEAIKTWVFNLTEKDENKLNNQGINDLSSLGLRLQSLYEDIFNQPYNPMTYSVLSSNKERSRDSAFYFLKSAFNVNVTDIPLINSDDKKINISKFENKHDNEELKKFRCSIYVQEVVVSVSKILGLDRNLTFNIIKAMYDSCRFERSINLNSHPAWCAVFSQKDLEVLEYDEDLKYYYLNGYGNSYNERLGCPIVKDLMNNFKNKSQTQLGPKGVFYFGHSSNVFSAIVRLGFARDTIPLLSSNFNNMRDRKWKSSYLSPFASNLMAVLYECHGVKKVTFFVNEVPMTVEKYGCTLCPWELIENMFDPIISNSSCTFDENSKSICHIRINFFIQLENYIFERFCECSKMTKIWKLHKIIDYNLILYNNYIKIFYPQALMLRQ</sequence>
<keyword evidence="7" id="KW-0378">Hydrolase</keyword>
<dbReference type="CDD" id="cd07061">
    <property type="entry name" value="HP_HAP_like"/>
    <property type="match status" value="1"/>
</dbReference>
<dbReference type="GO" id="GO:0052745">
    <property type="term" value="F:inositol phosphate phosphatase activity"/>
    <property type="evidence" value="ECO:0007669"/>
    <property type="project" value="TreeGrafter"/>
</dbReference>
<protein>
    <recommendedName>
        <fullName evidence="5">Multiple inositol polyphosphate phosphatase 1</fullName>
        <ecNumber evidence="4">3.1.3.62</ecNumber>
        <ecNumber evidence="3">3.1.3.80</ecNumber>
    </recommendedName>
    <alternativeName>
        <fullName evidence="9">2,3-bisphosphoglycerate 3-phosphatase</fullName>
    </alternativeName>
</protein>
<dbReference type="InterPro" id="IPR029033">
    <property type="entry name" value="His_PPase_superfam"/>
</dbReference>
<evidence type="ECO:0000256" key="5">
    <source>
        <dbReference type="ARBA" id="ARBA00018097"/>
    </source>
</evidence>
<comment type="catalytic activity">
    <reaction evidence="10">
        <text>1D-myo-inositol 1,2,5,6-tetrakisphosphate + H2O = 1D-myo-inositol 1,2,6-trisphosphate + phosphate</text>
        <dbReference type="Rhea" id="RHEA:77119"/>
        <dbReference type="ChEBI" id="CHEBI:15377"/>
        <dbReference type="ChEBI" id="CHEBI:43474"/>
        <dbReference type="ChEBI" id="CHEBI:195535"/>
        <dbReference type="ChEBI" id="CHEBI:195537"/>
        <dbReference type="EC" id="3.1.3.62"/>
    </reaction>
    <physiologicalReaction direction="left-to-right" evidence="10">
        <dbReference type="Rhea" id="RHEA:77120"/>
    </physiologicalReaction>
</comment>
<dbReference type="SUPFAM" id="SSF53254">
    <property type="entry name" value="Phosphoglycerate mutase-like"/>
    <property type="match status" value="1"/>
</dbReference>
<evidence type="ECO:0000313" key="15">
    <source>
        <dbReference type="EMBL" id="KAE9536788.1"/>
    </source>
</evidence>
<evidence type="ECO:0000256" key="2">
    <source>
        <dbReference type="ARBA" id="ARBA00008422"/>
    </source>
</evidence>
<evidence type="ECO:0000256" key="14">
    <source>
        <dbReference type="SAM" id="Phobius"/>
    </source>
</evidence>
<comment type="catalytic activity">
    <reaction evidence="13">
        <text>(2R)-2,3-bisphosphoglycerate + H2O = (2R)-2-phosphoglycerate + phosphate</text>
        <dbReference type="Rhea" id="RHEA:27381"/>
        <dbReference type="ChEBI" id="CHEBI:15377"/>
        <dbReference type="ChEBI" id="CHEBI:43474"/>
        <dbReference type="ChEBI" id="CHEBI:58248"/>
        <dbReference type="ChEBI" id="CHEBI:58289"/>
        <dbReference type="EC" id="3.1.3.80"/>
    </reaction>
    <physiologicalReaction direction="left-to-right" evidence="13">
        <dbReference type="Rhea" id="RHEA:27382"/>
    </physiologicalReaction>
</comment>
<evidence type="ECO:0000256" key="10">
    <source>
        <dbReference type="ARBA" id="ARBA00043668"/>
    </source>
</evidence>
<keyword evidence="16" id="KW-1185">Reference proteome</keyword>
<dbReference type="Proteomes" id="UP000475862">
    <property type="component" value="Unassembled WGS sequence"/>
</dbReference>
<dbReference type="Gene3D" id="3.40.50.1240">
    <property type="entry name" value="Phosphoglycerate mutase-like"/>
    <property type="match status" value="1"/>
</dbReference>